<evidence type="ECO:0000313" key="4">
    <source>
        <dbReference type="Proteomes" id="UP000691718"/>
    </source>
</evidence>
<keyword evidence="1" id="KW-0479">Metal-binding</keyword>
<protein>
    <submittedName>
        <fullName evidence="3">(apollo) hypothetical protein</fullName>
    </submittedName>
</protein>
<gene>
    <name evidence="3" type="ORF">PAPOLLO_LOCUS6029</name>
</gene>
<feature type="domain" description="CCHC-type" evidence="2">
    <location>
        <begin position="238"/>
        <end position="253"/>
    </location>
</feature>
<dbReference type="InterPro" id="IPR001878">
    <property type="entry name" value="Znf_CCHC"/>
</dbReference>
<organism evidence="3 4">
    <name type="scientific">Parnassius apollo</name>
    <name type="common">Apollo butterfly</name>
    <name type="synonym">Papilio apollo</name>
    <dbReference type="NCBI Taxonomy" id="110799"/>
    <lineage>
        <taxon>Eukaryota</taxon>
        <taxon>Metazoa</taxon>
        <taxon>Ecdysozoa</taxon>
        <taxon>Arthropoda</taxon>
        <taxon>Hexapoda</taxon>
        <taxon>Insecta</taxon>
        <taxon>Pterygota</taxon>
        <taxon>Neoptera</taxon>
        <taxon>Endopterygota</taxon>
        <taxon>Lepidoptera</taxon>
        <taxon>Glossata</taxon>
        <taxon>Ditrysia</taxon>
        <taxon>Papilionoidea</taxon>
        <taxon>Papilionidae</taxon>
        <taxon>Parnassiinae</taxon>
        <taxon>Parnassini</taxon>
        <taxon>Parnassius</taxon>
        <taxon>Parnassius</taxon>
    </lineage>
</organism>
<reference evidence="3" key="1">
    <citation type="submission" date="2021-04" db="EMBL/GenBank/DDBJ databases">
        <authorList>
            <person name="Tunstrom K."/>
        </authorList>
    </citation>
    <scope>NUCLEOTIDE SEQUENCE</scope>
</reference>
<sequence length="327" mass="37104">MAHDINRIIRETKITAEFTTSIYEVKTSLQNTIREEIAKMSPPPVQVKSYASVASTPFLKQTQPSATPATKPAIIVTPTTTVNSREEIMESWRKSICFKKTNYAPSKLKIISNNKLRVEFDTCVQRDDALERLKSAPAVTAVPARKMNPMIILKGISHDVPSDELADIIAGQNQELGELIENKDDLCLRFKRKNRNDKLYNAVFICKPQIWRKIINLGRINIDHQRIQAEDFSPFIQCFRCLQFGHVQNKCPNNTHPCSHCAATDHTITHCLLKTDKSSANCYNCQAHNNKFQTKFNIQHPATSLSCPRVKSMKERISQSIDYGSDN</sequence>
<name>A0A8S3WH31_PARAO</name>
<dbReference type="SMART" id="SM00343">
    <property type="entry name" value="ZnF_C2HC"/>
    <property type="match status" value="2"/>
</dbReference>
<dbReference type="OrthoDB" id="10022108at2759"/>
<keyword evidence="4" id="KW-1185">Reference proteome</keyword>
<dbReference type="Proteomes" id="UP000691718">
    <property type="component" value="Unassembled WGS sequence"/>
</dbReference>
<proteinExistence type="predicted"/>
<accession>A0A8S3WH31</accession>
<dbReference type="AlphaFoldDB" id="A0A8S3WH31"/>
<keyword evidence="1" id="KW-0862">Zinc</keyword>
<comment type="caution">
    <text evidence="3">The sequence shown here is derived from an EMBL/GenBank/DDBJ whole genome shotgun (WGS) entry which is preliminary data.</text>
</comment>
<evidence type="ECO:0000256" key="1">
    <source>
        <dbReference type="PROSITE-ProRule" id="PRU00047"/>
    </source>
</evidence>
<dbReference type="PROSITE" id="PS50158">
    <property type="entry name" value="ZF_CCHC"/>
    <property type="match status" value="1"/>
</dbReference>
<evidence type="ECO:0000313" key="3">
    <source>
        <dbReference type="EMBL" id="CAG4958936.1"/>
    </source>
</evidence>
<evidence type="ECO:0000259" key="2">
    <source>
        <dbReference type="PROSITE" id="PS50158"/>
    </source>
</evidence>
<dbReference type="EMBL" id="CAJQZP010000393">
    <property type="protein sequence ID" value="CAG4958936.1"/>
    <property type="molecule type" value="Genomic_DNA"/>
</dbReference>
<keyword evidence="1" id="KW-0863">Zinc-finger</keyword>
<dbReference type="GO" id="GO:0008270">
    <property type="term" value="F:zinc ion binding"/>
    <property type="evidence" value="ECO:0007669"/>
    <property type="project" value="UniProtKB-KW"/>
</dbReference>
<dbReference type="GO" id="GO:0003676">
    <property type="term" value="F:nucleic acid binding"/>
    <property type="evidence" value="ECO:0007669"/>
    <property type="project" value="InterPro"/>
</dbReference>